<name>A0A5J5F447_9PEZI</name>
<proteinExistence type="predicted"/>
<dbReference type="Gene3D" id="1.20.120.1770">
    <property type="match status" value="1"/>
</dbReference>
<dbReference type="InterPro" id="IPR018825">
    <property type="entry name" value="DUF2427"/>
</dbReference>
<dbReference type="EMBL" id="VXIS01000039">
    <property type="protein sequence ID" value="KAA8911146.1"/>
    <property type="molecule type" value="Genomic_DNA"/>
</dbReference>
<feature type="domain" description="Protein YTP1-like C-terminal" evidence="5">
    <location>
        <begin position="152"/>
        <end position="389"/>
    </location>
</feature>
<organism evidence="6 7">
    <name type="scientific">Sphaerosporella brunnea</name>
    <dbReference type="NCBI Taxonomy" id="1250544"/>
    <lineage>
        <taxon>Eukaryota</taxon>
        <taxon>Fungi</taxon>
        <taxon>Dikarya</taxon>
        <taxon>Ascomycota</taxon>
        <taxon>Pezizomycotina</taxon>
        <taxon>Pezizomycetes</taxon>
        <taxon>Pezizales</taxon>
        <taxon>Pyronemataceae</taxon>
        <taxon>Sphaerosporella</taxon>
    </lineage>
</organism>
<feature type="transmembrane region" description="Helical" evidence="2">
    <location>
        <begin position="333"/>
        <end position="351"/>
    </location>
</feature>
<feature type="chain" id="PRO_5023853007" description="Integral membrane protein" evidence="3">
    <location>
        <begin position="18"/>
        <end position="444"/>
    </location>
</feature>
<sequence>MSRRFVLLLLLAAGAAAHEHHGENIPEGAVVSPDPLDSILWWHICTMIVAFGILFPIGMVLGIVRSKWHVPLQVVATVLALMGWFLGHAHKGRQFAPNIHSAFASSLMSMLFTQVGLGIYLKLHIERGVHGRMRPFMVTLHGILGKAMPLVSWVQMLFGGITALGFCHADHLGQCLAHFVMGSSFIAYGIIMTILLLVGQAWLRRTGRSQEFWDSLVIAVWGCVNTFTEHRWGENWNHGDIQHTSMGVVWWCAGLLGLWLSRGKDGEPKRNVVPALVIFLTGWAMSGHAQHLPLSTMVHAVFGYTLMTAGIARIVEICFLLKDKPAQSEPSSFQHLTPFLLFASGFIFMSATEEQLALIASVGIDHVSYILVLYSLAFLLYLFVQILLYLFVSHEKPKSPQDAQLENGRPRGDAAERQVRDADEFELQGLITDEEGSDVEERKP</sequence>
<feature type="transmembrane region" description="Helical" evidence="2">
    <location>
        <begin position="176"/>
        <end position="199"/>
    </location>
</feature>
<feature type="transmembrane region" description="Helical" evidence="2">
    <location>
        <begin position="41"/>
        <end position="63"/>
    </location>
</feature>
<dbReference type="FunCoup" id="A0A5J5F447">
    <property type="interactions" value="13"/>
</dbReference>
<feature type="transmembrane region" description="Helical" evidence="2">
    <location>
        <begin position="143"/>
        <end position="164"/>
    </location>
</feature>
<feature type="domain" description="DUF2427" evidence="4">
    <location>
        <begin position="25"/>
        <end position="124"/>
    </location>
</feature>
<reference evidence="6 7" key="1">
    <citation type="submission" date="2019-09" db="EMBL/GenBank/DDBJ databases">
        <title>Draft genome of the ectomycorrhizal ascomycete Sphaerosporella brunnea.</title>
        <authorList>
            <consortium name="DOE Joint Genome Institute"/>
            <person name="Benucci G.M."/>
            <person name="Marozzi G."/>
            <person name="Antonielli L."/>
            <person name="Sanchez S."/>
            <person name="Marco P."/>
            <person name="Wang X."/>
            <person name="Falini L.B."/>
            <person name="Barry K."/>
            <person name="Haridas S."/>
            <person name="Lipzen A."/>
            <person name="Labutti K."/>
            <person name="Grigoriev I.V."/>
            <person name="Murat C."/>
            <person name="Martin F."/>
            <person name="Albertini E."/>
            <person name="Donnini D."/>
            <person name="Bonito G."/>
        </authorList>
    </citation>
    <scope>NUCLEOTIDE SEQUENCE [LARGE SCALE GENOMIC DNA]</scope>
    <source>
        <strain evidence="6 7">Sb_GMNB300</strain>
    </source>
</reference>
<feature type="transmembrane region" description="Helical" evidence="2">
    <location>
        <begin position="272"/>
        <end position="289"/>
    </location>
</feature>
<feature type="compositionally biased region" description="Basic and acidic residues" evidence="1">
    <location>
        <begin position="408"/>
        <end position="422"/>
    </location>
</feature>
<dbReference type="InterPro" id="IPR018827">
    <property type="entry name" value="YTP1_C"/>
</dbReference>
<dbReference type="OrthoDB" id="4137487at2759"/>
<feature type="signal peptide" evidence="3">
    <location>
        <begin position="1"/>
        <end position="17"/>
    </location>
</feature>
<comment type="caution">
    <text evidence="6">The sequence shown here is derived from an EMBL/GenBank/DDBJ whole genome shotgun (WGS) entry which is preliminary data.</text>
</comment>
<protein>
    <recommendedName>
        <fullName evidence="8">Integral membrane protein</fullName>
    </recommendedName>
</protein>
<keyword evidence="2" id="KW-1133">Transmembrane helix</keyword>
<keyword evidence="7" id="KW-1185">Reference proteome</keyword>
<dbReference type="Proteomes" id="UP000326924">
    <property type="component" value="Unassembled WGS sequence"/>
</dbReference>
<dbReference type="CDD" id="cd08760">
    <property type="entry name" value="Cyt_b561_FRRS1_like"/>
    <property type="match status" value="1"/>
</dbReference>
<keyword evidence="2" id="KW-0812">Transmembrane</keyword>
<evidence type="ECO:0000313" key="7">
    <source>
        <dbReference type="Proteomes" id="UP000326924"/>
    </source>
</evidence>
<dbReference type="Pfam" id="PF10355">
    <property type="entry name" value="Ytp1"/>
    <property type="match status" value="1"/>
</dbReference>
<feature type="transmembrane region" description="Helical" evidence="2">
    <location>
        <begin position="99"/>
        <end position="123"/>
    </location>
</feature>
<feature type="transmembrane region" description="Helical" evidence="2">
    <location>
        <begin position="70"/>
        <end position="87"/>
    </location>
</feature>
<evidence type="ECO:0000256" key="3">
    <source>
        <dbReference type="SAM" id="SignalP"/>
    </source>
</evidence>
<evidence type="ECO:0000259" key="5">
    <source>
        <dbReference type="Pfam" id="PF10355"/>
    </source>
</evidence>
<dbReference type="PANTHER" id="PTHR31685">
    <property type="entry name" value="INTEGRAL MEMBRANE PROTEIN (AFU_ORTHOLOGUE AFUA_6G12730)-RELATED"/>
    <property type="match status" value="1"/>
</dbReference>
<gene>
    <name evidence="6" type="ORF">FN846DRAFT_897785</name>
</gene>
<dbReference type="AlphaFoldDB" id="A0A5J5F447"/>
<dbReference type="Pfam" id="PF10348">
    <property type="entry name" value="DUF2427"/>
    <property type="match status" value="1"/>
</dbReference>
<evidence type="ECO:0000256" key="1">
    <source>
        <dbReference type="SAM" id="MobiDB-lite"/>
    </source>
</evidence>
<evidence type="ECO:0008006" key="8">
    <source>
        <dbReference type="Google" id="ProtNLM"/>
    </source>
</evidence>
<feature type="transmembrane region" description="Helical" evidence="2">
    <location>
        <begin position="371"/>
        <end position="392"/>
    </location>
</feature>
<feature type="region of interest" description="Disordered" evidence="1">
    <location>
        <begin position="398"/>
        <end position="444"/>
    </location>
</feature>
<dbReference type="PANTHER" id="PTHR31685:SF2">
    <property type="entry name" value="PROTEIN YTP1"/>
    <property type="match status" value="1"/>
</dbReference>
<keyword evidence="3" id="KW-0732">Signal</keyword>
<evidence type="ECO:0000256" key="2">
    <source>
        <dbReference type="SAM" id="Phobius"/>
    </source>
</evidence>
<feature type="transmembrane region" description="Helical" evidence="2">
    <location>
        <begin position="301"/>
        <end position="321"/>
    </location>
</feature>
<dbReference type="InParanoid" id="A0A5J5F447"/>
<evidence type="ECO:0000259" key="4">
    <source>
        <dbReference type="Pfam" id="PF10348"/>
    </source>
</evidence>
<accession>A0A5J5F447</accession>
<evidence type="ECO:0000313" key="6">
    <source>
        <dbReference type="EMBL" id="KAA8911146.1"/>
    </source>
</evidence>
<keyword evidence="2" id="KW-0472">Membrane</keyword>